<protein>
    <submittedName>
        <fullName evidence="2">Uncharacterized protein</fullName>
    </submittedName>
</protein>
<dbReference type="OrthoDB" id="2596991at2759"/>
<evidence type="ECO:0000313" key="3">
    <source>
        <dbReference type="Proteomes" id="UP000279259"/>
    </source>
</evidence>
<feature type="region of interest" description="Disordered" evidence="1">
    <location>
        <begin position="92"/>
        <end position="131"/>
    </location>
</feature>
<sequence>MSTRAPSPRFDTLPYDPTISHSARSLTPYPLNRSLVDLTPRCVDEEGGRGVSLISRAITPLHASPSPSVGTIPSLALPSPIALPVLNSLNAGSRPRKISPVQMGRQDAPRSAGGSTIRPVPQAPARRDDAPDNALYLRDNSLRLDRPHLDARRPSEESTVKLTSYARHLDDYHHILAQLSTRGSVETARPPAVPALGLGFAMVQGVDEVGVEWCVLCGRERDRAEMDLREMSREVADRLGLYGTKGDGKAEDEPEGGGGLWWVCKRDCGSGLDGEEA</sequence>
<evidence type="ECO:0000313" key="2">
    <source>
        <dbReference type="EMBL" id="RSH93621.1"/>
    </source>
</evidence>
<accession>A0A427YRA9</accession>
<dbReference type="AlphaFoldDB" id="A0A427YRA9"/>
<organism evidence="2 3">
    <name type="scientific">Saitozyma podzolica</name>
    <dbReference type="NCBI Taxonomy" id="1890683"/>
    <lineage>
        <taxon>Eukaryota</taxon>
        <taxon>Fungi</taxon>
        <taxon>Dikarya</taxon>
        <taxon>Basidiomycota</taxon>
        <taxon>Agaricomycotina</taxon>
        <taxon>Tremellomycetes</taxon>
        <taxon>Tremellales</taxon>
        <taxon>Trimorphomycetaceae</taxon>
        <taxon>Saitozyma</taxon>
    </lineage>
</organism>
<evidence type="ECO:0000256" key="1">
    <source>
        <dbReference type="SAM" id="MobiDB-lite"/>
    </source>
</evidence>
<dbReference type="EMBL" id="RSCD01000003">
    <property type="protein sequence ID" value="RSH93621.1"/>
    <property type="molecule type" value="Genomic_DNA"/>
</dbReference>
<dbReference type="Proteomes" id="UP000279259">
    <property type="component" value="Unassembled WGS sequence"/>
</dbReference>
<proteinExistence type="predicted"/>
<gene>
    <name evidence="2" type="ORF">EHS25_006267</name>
</gene>
<keyword evidence="3" id="KW-1185">Reference proteome</keyword>
<comment type="caution">
    <text evidence="2">The sequence shown here is derived from an EMBL/GenBank/DDBJ whole genome shotgun (WGS) entry which is preliminary data.</text>
</comment>
<name>A0A427YRA9_9TREE</name>
<reference evidence="2 3" key="1">
    <citation type="submission" date="2018-11" db="EMBL/GenBank/DDBJ databases">
        <title>Genome sequence of Saitozyma podzolica DSM 27192.</title>
        <authorList>
            <person name="Aliyu H."/>
            <person name="Gorte O."/>
            <person name="Ochsenreither K."/>
        </authorList>
    </citation>
    <scope>NUCLEOTIDE SEQUENCE [LARGE SCALE GENOMIC DNA]</scope>
    <source>
        <strain evidence="2 3">DSM 27192</strain>
    </source>
</reference>